<proteinExistence type="inferred from homology"/>
<dbReference type="GO" id="GO:0016787">
    <property type="term" value="F:hydrolase activity"/>
    <property type="evidence" value="ECO:0007669"/>
    <property type="project" value="UniProtKB-KW"/>
</dbReference>
<dbReference type="GO" id="GO:0004519">
    <property type="term" value="F:endonuclease activity"/>
    <property type="evidence" value="ECO:0007669"/>
    <property type="project" value="UniProtKB-KW"/>
</dbReference>
<dbReference type="Pfam" id="PF01844">
    <property type="entry name" value="HNH"/>
    <property type="match status" value="1"/>
</dbReference>
<dbReference type="EMBL" id="JAAMAY010000039">
    <property type="protein sequence ID" value="NTC31647.1"/>
    <property type="molecule type" value="Genomic_DNA"/>
</dbReference>
<dbReference type="RefSeq" id="WP_065659872.1">
    <property type="nucleotide sequence ID" value="NZ_CP123838.1"/>
</dbReference>
<dbReference type="CDD" id="cd00085">
    <property type="entry name" value="HNHc"/>
    <property type="match status" value="1"/>
</dbReference>
<evidence type="ECO:0000256" key="4">
    <source>
        <dbReference type="ARBA" id="ARBA00040194"/>
    </source>
</evidence>
<dbReference type="GO" id="GO:0008270">
    <property type="term" value="F:zinc ion binding"/>
    <property type="evidence" value="ECO:0007669"/>
    <property type="project" value="InterPro"/>
</dbReference>
<name>A0AA44JCV2_AGRTU</name>
<feature type="compositionally biased region" description="Low complexity" evidence="5">
    <location>
        <begin position="1"/>
        <end position="23"/>
    </location>
</feature>
<feature type="compositionally biased region" description="Basic and acidic residues" evidence="5">
    <location>
        <begin position="25"/>
        <end position="34"/>
    </location>
</feature>
<evidence type="ECO:0000259" key="6">
    <source>
        <dbReference type="SMART" id="SM00507"/>
    </source>
</evidence>
<reference evidence="7" key="1">
    <citation type="journal article" date="2020" name="Science">
        <title>Unexpected conservation and global transmission of agrobacterial virulence plasmids.</title>
        <authorList>
            <person name="Weisberg A.J."/>
            <person name="Davis E.W. 2nd"/>
            <person name="Tabima J."/>
            <person name="Belcher M.S."/>
            <person name="Miller M."/>
            <person name="Kuo C.H."/>
            <person name="Loper J.E."/>
            <person name="Grunwald N.J."/>
            <person name="Putnam M.L."/>
            <person name="Chang J.H."/>
        </authorList>
    </citation>
    <scope>NUCLEOTIDE SEQUENCE</scope>
    <source>
        <strain evidence="7">17-1853-1a</strain>
    </source>
</reference>
<gene>
    <name evidence="7" type="ORF">G6M46_26295</name>
</gene>
<dbReference type="SMART" id="SM00507">
    <property type="entry name" value="HNHc"/>
    <property type="match status" value="1"/>
</dbReference>
<keyword evidence="1" id="KW-0540">Nuclease</keyword>
<comment type="similarity">
    <text evidence="3">Belongs to the HNH nuclease family.</text>
</comment>
<keyword evidence="2" id="KW-0378">Hydrolase</keyword>
<evidence type="ECO:0000256" key="5">
    <source>
        <dbReference type="SAM" id="MobiDB-lite"/>
    </source>
</evidence>
<dbReference type="InterPro" id="IPR002711">
    <property type="entry name" value="HNH"/>
</dbReference>
<dbReference type="PANTHER" id="PTHR41286">
    <property type="entry name" value="HNH NUCLEASE YAJD-RELATED"/>
    <property type="match status" value="1"/>
</dbReference>
<comment type="caution">
    <text evidence="7">The sequence shown here is derived from an EMBL/GenBank/DDBJ whole genome shotgun (WGS) entry which is preliminary data.</text>
</comment>
<organism evidence="7 8">
    <name type="scientific">Agrobacterium tumefaciens</name>
    <dbReference type="NCBI Taxonomy" id="358"/>
    <lineage>
        <taxon>Bacteria</taxon>
        <taxon>Pseudomonadati</taxon>
        <taxon>Pseudomonadota</taxon>
        <taxon>Alphaproteobacteria</taxon>
        <taxon>Hyphomicrobiales</taxon>
        <taxon>Rhizobiaceae</taxon>
        <taxon>Rhizobium/Agrobacterium group</taxon>
        <taxon>Agrobacterium</taxon>
        <taxon>Agrobacterium tumefaciens complex</taxon>
    </lineage>
</organism>
<protein>
    <recommendedName>
        <fullName evidence="4">Putative HNH nuclease YajD</fullName>
    </recommendedName>
</protein>
<dbReference type="InterPro" id="IPR003615">
    <property type="entry name" value="HNH_nuc"/>
</dbReference>
<sequence length="121" mass="14329">MARLTTLKPTLGTLPPRLGPAPGDEQDRNKHRQTAEPWRKWYQLVRWKRLRIETFKRDLFTCQMAGCGKIEGNTSKLICDHVTPHKGDEALFFDEKNLQTLCKPCHDTLKQREERSRDRWR</sequence>
<dbReference type="Proteomes" id="UP000702952">
    <property type="component" value="Unassembled WGS sequence"/>
</dbReference>
<dbReference type="AlphaFoldDB" id="A0AA44JCV2"/>
<accession>A0AA44JCV2</accession>
<evidence type="ECO:0000313" key="8">
    <source>
        <dbReference type="Proteomes" id="UP000702952"/>
    </source>
</evidence>
<dbReference type="PANTHER" id="PTHR41286:SF1">
    <property type="entry name" value="HNH NUCLEASE YAJD-RELATED"/>
    <property type="match status" value="1"/>
</dbReference>
<feature type="domain" description="HNH nuclease" evidence="6">
    <location>
        <begin position="49"/>
        <end position="107"/>
    </location>
</feature>
<evidence type="ECO:0000256" key="3">
    <source>
        <dbReference type="ARBA" id="ARBA00038412"/>
    </source>
</evidence>
<dbReference type="GO" id="GO:0003676">
    <property type="term" value="F:nucleic acid binding"/>
    <property type="evidence" value="ECO:0007669"/>
    <property type="project" value="InterPro"/>
</dbReference>
<feature type="region of interest" description="Disordered" evidence="5">
    <location>
        <begin position="1"/>
        <end position="34"/>
    </location>
</feature>
<evidence type="ECO:0000313" key="7">
    <source>
        <dbReference type="EMBL" id="NTC31647.1"/>
    </source>
</evidence>
<dbReference type="Gene3D" id="1.10.30.50">
    <property type="match status" value="1"/>
</dbReference>
<evidence type="ECO:0000256" key="2">
    <source>
        <dbReference type="ARBA" id="ARBA00022801"/>
    </source>
</evidence>
<evidence type="ECO:0000256" key="1">
    <source>
        <dbReference type="ARBA" id="ARBA00022722"/>
    </source>
</evidence>
<dbReference type="GO" id="GO:0005829">
    <property type="term" value="C:cytosol"/>
    <property type="evidence" value="ECO:0007669"/>
    <property type="project" value="TreeGrafter"/>
</dbReference>
<keyword evidence="7" id="KW-0255">Endonuclease</keyword>